<dbReference type="OrthoDB" id="9808200at2"/>
<dbReference type="Gene3D" id="1.20.120.80">
    <property type="entry name" value="Cytochrome c oxidase, subunit III, four-helix bundle"/>
    <property type="match status" value="1"/>
</dbReference>
<evidence type="ECO:0000256" key="3">
    <source>
        <dbReference type="ARBA" id="ARBA00022692"/>
    </source>
</evidence>
<dbReference type="InterPro" id="IPR035973">
    <property type="entry name" value="Cyt_c_oxidase_su3-like_sf"/>
</dbReference>
<keyword evidence="5 7" id="KW-0472">Membrane</keyword>
<keyword evidence="4 7" id="KW-1133">Transmembrane helix</keyword>
<feature type="transmembrane region" description="Helical" evidence="7">
    <location>
        <begin position="160"/>
        <end position="179"/>
    </location>
</feature>
<evidence type="ECO:0000313" key="10">
    <source>
        <dbReference type="Proteomes" id="UP000241247"/>
    </source>
</evidence>
<evidence type="ECO:0000259" key="8">
    <source>
        <dbReference type="PROSITE" id="PS50253"/>
    </source>
</evidence>
<dbReference type="PANTHER" id="PTHR11403:SF10">
    <property type="entry name" value="CYTOCHROME C OXIDASE"/>
    <property type="match status" value="1"/>
</dbReference>
<dbReference type="AlphaFoldDB" id="A0A2T5BBN2"/>
<accession>A0A2T5BBN2</accession>
<keyword evidence="10" id="KW-1185">Reference proteome</keyword>
<proteinExistence type="inferred from homology"/>
<dbReference type="PROSITE" id="PS50253">
    <property type="entry name" value="COX3"/>
    <property type="match status" value="1"/>
</dbReference>
<feature type="transmembrane region" description="Helical" evidence="7">
    <location>
        <begin position="53"/>
        <end position="75"/>
    </location>
</feature>
<feature type="transmembrane region" description="Helical" evidence="7">
    <location>
        <begin position="6"/>
        <end position="24"/>
    </location>
</feature>
<dbReference type="Proteomes" id="UP000241247">
    <property type="component" value="Unassembled WGS sequence"/>
</dbReference>
<dbReference type="SUPFAM" id="SSF81452">
    <property type="entry name" value="Cytochrome c oxidase subunit III-like"/>
    <property type="match status" value="1"/>
</dbReference>
<dbReference type="InterPro" id="IPR013833">
    <property type="entry name" value="Cyt_c_oxidase_su3_a-hlx"/>
</dbReference>
<evidence type="ECO:0000256" key="5">
    <source>
        <dbReference type="ARBA" id="ARBA00023136"/>
    </source>
</evidence>
<comment type="similarity">
    <text evidence="2 6">Belongs to the cytochrome c oxidase subunit 3 family.</text>
</comment>
<feature type="domain" description="Heme-copper oxidase subunit III family profile" evidence="8">
    <location>
        <begin position="1"/>
        <end position="226"/>
    </location>
</feature>
<protein>
    <submittedName>
        <fullName evidence="9">Cytochrome c oxidase subunit 3</fullName>
    </submittedName>
</protein>
<evidence type="ECO:0000256" key="1">
    <source>
        <dbReference type="ARBA" id="ARBA00004141"/>
    </source>
</evidence>
<dbReference type="PANTHER" id="PTHR11403">
    <property type="entry name" value="CYTOCHROME C OXIDASE SUBUNIT III"/>
    <property type="match status" value="1"/>
</dbReference>
<dbReference type="Pfam" id="PF00510">
    <property type="entry name" value="COX3"/>
    <property type="match status" value="1"/>
</dbReference>
<feature type="transmembrane region" description="Helical" evidence="7">
    <location>
        <begin position="90"/>
        <end position="108"/>
    </location>
</feature>
<feature type="transmembrane region" description="Helical" evidence="7">
    <location>
        <begin position="120"/>
        <end position="140"/>
    </location>
</feature>
<gene>
    <name evidence="9" type="ORF">C7449_103403</name>
</gene>
<dbReference type="GO" id="GO:0004129">
    <property type="term" value="F:cytochrome-c oxidase activity"/>
    <property type="evidence" value="ECO:0007669"/>
    <property type="project" value="InterPro"/>
</dbReference>
<dbReference type="InterPro" id="IPR024791">
    <property type="entry name" value="Cyt_c/ubiquinol_Oxase_su3"/>
</dbReference>
<evidence type="ECO:0000256" key="7">
    <source>
        <dbReference type="SAM" id="Phobius"/>
    </source>
</evidence>
<sequence length="237" mass="26139">MSAMIVFLAVLAVIITWWLSRQGLMSKPWLEVGHVPAGLSDRREASQIPALKLGLGVFLAVVGALFTLFISAYLMRVDAQDWWATPVPRLLYLNTAVLCTSSLALHWAKFEADRGRDDGLRTALLATFATALAFIAGQVLAWRQMVASGFTLTDDAAASFFYLITGMHGLHILGGMVALTRTARSAYRAGPVTERLQLRVELCAIYWDFMLAVWLVLLALFAGWASNFVDLCRQLLT</sequence>
<dbReference type="GO" id="GO:0005886">
    <property type="term" value="C:plasma membrane"/>
    <property type="evidence" value="ECO:0007669"/>
    <property type="project" value="UniProtKB-SubCell"/>
</dbReference>
<evidence type="ECO:0000256" key="4">
    <source>
        <dbReference type="ARBA" id="ARBA00022989"/>
    </source>
</evidence>
<evidence type="ECO:0000313" key="9">
    <source>
        <dbReference type="EMBL" id="PTM96385.1"/>
    </source>
</evidence>
<dbReference type="EMBL" id="PZZZ01000003">
    <property type="protein sequence ID" value="PTM96385.1"/>
    <property type="molecule type" value="Genomic_DNA"/>
</dbReference>
<evidence type="ECO:0000256" key="6">
    <source>
        <dbReference type="RuleBase" id="RU003376"/>
    </source>
</evidence>
<dbReference type="InterPro" id="IPR000298">
    <property type="entry name" value="Cyt_c_oxidase-like_su3"/>
</dbReference>
<comment type="caution">
    <text evidence="9">The sequence shown here is derived from an EMBL/GenBank/DDBJ whole genome shotgun (WGS) entry which is preliminary data.</text>
</comment>
<evidence type="ECO:0000256" key="2">
    <source>
        <dbReference type="ARBA" id="ARBA00010581"/>
    </source>
</evidence>
<keyword evidence="3 6" id="KW-0812">Transmembrane</keyword>
<feature type="transmembrane region" description="Helical" evidence="7">
    <location>
        <begin position="205"/>
        <end position="225"/>
    </location>
</feature>
<name>A0A2T5BBN2_MYCDI</name>
<dbReference type="GO" id="GO:0019646">
    <property type="term" value="P:aerobic electron transport chain"/>
    <property type="evidence" value="ECO:0007669"/>
    <property type="project" value="InterPro"/>
</dbReference>
<organism evidence="9 10">
    <name type="scientific">Mycoplana dimorpha</name>
    <dbReference type="NCBI Taxonomy" id="28320"/>
    <lineage>
        <taxon>Bacteria</taxon>
        <taxon>Pseudomonadati</taxon>
        <taxon>Pseudomonadota</taxon>
        <taxon>Alphaproteobacteria</taxon>
        <taxon>Hyphomicrobiales</taxon>
        <taxon>Rhizobiaceae</taxon>
        <taxon>Mycoplana</taxon>
    </lineage>
</organism>
<reference evidence="9 10" key="1">
    <citation type="submission" date="2018-04" db="EMBL/GenBank/DDBJ databases">
        <title>Genomic Encyclopedia of Type Strains, Phase IV (KMG-IV): sequencing the most valuable type-strain genomes for metagenomic binning, comparative biology and taxonomic classification.</title>
        <authorList>
            <person name="Goeker M."/>
        </authorList>
    </citation>
    <scope>NUCLEOTIDE SEQUENCE [LARGE SCALE GENOMIC DNA]</scope>
    <source>
        <strain evidence="9 10">DSM 7138</strain>
    </source>
</reference>
<dbReference type="RefSeq" id="WP_108002437.1">
    <property type="nucleotide sequence ID" value="NZ_JBHEEX010000002.1"/>
</dbReference>
<comment type="subcellular location">
    <subcellularLocation>
        <location evidence="6">Cell membrane</location>
        <topology evidence="6">Multi-pass membrane protein</topology>
    </subcellularLocation>
    <subcellularLocation>
        <location evidence="1">Membrane</location>
        <topology evidence="1">Multi-pass membrane protein</topology>
    </subcellularLocation>
</comment>